<protein>
    <submittedName>
        <fullName evidence="2">Uncharacterized protein</fullName>
    </submittedName>
</protein>
<feature type="compositionally biased region" description="Polar residues" evidence="1">
    <location>
        <begin position="10"/>
        <end position="21"/>
    </location>
</feature>
<accession>A0A3Q0RV20</accession>
<reference evidence="2" key="2">
    <citation type="submission" date="2025-09" db="UniProtKB">
        <authorList>
            <consortium name="Ensembl"/>
        </authorList>
    </citation>
    <scope>IDENTIFICATION</scope>
</reference>
<dbReference type="Proteomes" id="UP000261340">
    <property type="component" value="Unplaced"/>
</dbReference>
<evidence type="ECO:0000313" key="3">
    <source>
        <dbReference type="Proteomes" id="UP000261340"/>
    </source>
</evidence>
<keyword evidence="3" id="KW-1185">Reference proteome</keyword>
<dbReference type="AlphaFoldDB" id="A0A3Q0RV20"/>
<dbReference type="Ensembl" id="ENSACIT00000016829.1">
    <property type="protein sequence ID" value="ENSACIP00000016394.1"/>
    <property type="gene ID" value="ENSACIG00000012772.1"/>
</dbReference>
<name>A0A3Q0RV20_AMPCI</name>
<feature type="compositionally biased region" description="Polar residues" evidence="1">
    <location>
        <begin position="57"/>
        <end position="70"/>
    </location>
</feature>
<reference evidence="2" key="1">
    <citation type="submission" date="2025-08" db="UniProtKB">
        <authorList>
            <consortium name="Ensembl"/>
        </authorList>
    </citation>
    <scope>IDENTIFICATION</scope>
</reference>
<organism evidence="2 3">
    <name type="scientific">Amphilophus citrinellus</name>
    <name type="common">Midas cichlid</name>
    <name type="synonym">Cichlasoma citrinellum</name>
    <dbReference type="NCBI Taxonomy" id="61819"/>
    <lineage>
        <taxon>Eukaryota</taxon>
        <taxon>Metazoa</taxon>
        <taxon>Chordata</taxon>
        <taxon>Craniata</taxon>
        <taxon>Vertebrata</taxon>
        <taxon>Euteleostomi</taxon>
        <taxon>Actinopterygii</taxon>
        <taxon>Neopterygii</taxon>
        <taxon>Teleostei</taxon>
        <taxon>Neoteleostei</taxon>
        <taxon>Acanthomorphata</taxon>
        <taxon>Ovalentaria</taxon>
        <taxon>Cichlomorphae</taxon>
        <taxon>Cichliformes</taxon>
        <taxon>Cichlidae</taxon>
        <taxon>New World cichlids</taxon>
        <taxon>Cichlasomatinae</taxon>
        <taxon>Heroini</taxon>
        <taxon>Amphilophus</taxon>
    </lineage>
</organism>
<evidence type="ECO:0000313" key="2">
    <source>
        <dbReference type="Ensembl" id="ENSACIP00000016394.1"/>
    </source>
</evidence>
<feature type="region of interest" description="Disordered" evidence="1">
    <location>
        <begin position="1"/>
        <end position="106"/>
    </location>
</feature>
<proteinExistence type="predicted"/>
<sequence>RRAQDKTRTQNKSKQGATEETSPGREQKHGPKNKNQSTWDEEAVQEGQEQGPKQKKNTGSEQKASAQGWKTFQGGLLAKGLEQKQKQKQQHITGGNSSRGRPGQGA</sequence>
<evidence type="ECO:0000256" key="1">
    <source>
        <dbReference type="SAM" id="MobiDB-lite"/>
    </source>
</evidence>